<dbReference type="STRING" id="1758689.SGUI_1189"/>
<dbReference type="EMBL" id="CP014989">
    <property type="protein sequence ID" value="ANS78585.1"/>
    <property type="molecule type" value="Genomic_DNA"/>
</dbReference>
<evidence type="ECO:0008006" key="3">
    <source>
        <dbReference type="Google" id="ProtNLM"/>
    </source>
</evidence>
<dbReference type="KEGG" id="serj:SGUI_1189"/>
<keyword evidence="2" id="KW-1185">Reference proteome</keyword>
<protein>
    <recommendedName>
        <fullName evidence="3">3-methyladenine DNA glycosylase</fullName>
    </recommendedName>
</protein>
<reference evidence="1 2" key="1">
    <citation type="submission" date="2016-03" db="EMBL/GenBank/DDBJ databases">
        <title>Shallow-sea hydrothermal system.</title>
        <authorList>
            <person name="Tang K."/>
        </authorList>
    </citation>
    <scope>NUCLEOTIDE SEQUENCE [LARGE SCALE GENOMIC DNA]</scope>
    <source>
        <strain evidence="1 2">JLT9</strain>
    </source>
</reference>
<dbReference type="RefSeq" id="WP_066637552.1">
    <property type="nucleotide sequence ID" value="NZ_CP014989.1"/>
</dbReference>
<sequence>MPTPTTDLQLLEAEVWRARAGAHAEAVDALTAGRLARQVEGRTHPVDDFLWEYYAFRPAQLARWHPGPGVGLADAHERAAWSGYLVDGSGMAYLDVAGFVRRRGRTVAFVRDLLTATLSRPGRFGCFGLHEWAMVYRADETRHDWPLRLGREGTDAVVEGHQVACSHFDAYRFFTPEAAPRNALRPTRESQVEHEQPGCLHAGMDVYKWCFKLAPAMPSDLTLDAFLLARDIRELDMRAAPYDLRALGYEPVRIETAEGKREYAAAQRDFTRRSNALRQKLLGALDALPATPAR</sequence>
<dbReference type="AlphaFoldDB" id="A0A1B1NB33"/>
<dbReference type="PATRIC" id="fig|1758689.4.peg.1228"/>
<proteinExistence type="predicted"/>
<gene>
    <name evidence="1" type="ORF">SGUI_1189</name>
</gene>
<accession>A0A1B1NB33</accession>
<evidence type="ECO:0000313" key="2">
    <source>
        <dbReference type="Proteomes" id="UP000092482"/>
    </source>
</evidence>
<name>A0A1B1NB33_9MICO</name>
<evidence type="ECO:0000313" key="1">
    <source>
        <dbReference type="EMBL" id="ANS78585.1"/>
    </source>
</evidence>
<organism evidence="1 2">
    <name type="scientific">Serinicoccus hydrothermalis</name>
    <dbReference type="NCBI Taxonomy" id="1758689"/>
    <lineage>
        <taxon>Bacteria</taxon>
        <taxon>Bacillati</taxon>
        <taxon>Actinomycetota</taxon>
        <taxon>Actinomycetes</taxon>
        <taxon>Micrococcales</taxon>
        <taxon>Ornithinimicrobiaceae</taxon>
        <taxon>Serinicoccus</taxon>
    </lineage>
</organism>
<dbReference type="Proteomes" id="UP000092482">
    <property type="component" value="Chromosome"/>
</dbReference>